<dbReference type="GO" id="GO:0000398">
    <property type="term" value="P:mRNA splicing, via spliceosome"/>
    <property type="evidence" value="ECO:0007669"/>
    <property type="project" value="TreeGrafter"/>
</dbReference>
<name>A0A7R9GD92_9CRUS</name>
<evidence type="ECO:0000313" key="3">
    <source>
        <dbReference type="EMBL" id="CAD7276573.1"/>
    </source>
</evidence>
<proteinExistence type="predicted"/>
<accession>A0A7R9GD92</accession>
<gene>
    <name evidence="3" type="ORF">NMOB1V02_LOCUS4329</name>
</gene>
<organism evidence="3">
    <name type="scientific">Notodromas monacha</name>
    <dbReference type="NCBI Taxonomy" id="399045"/>
    <lineage>
        <taxon>Eukaryota</taxon>
        <taxon>Metazoa</taxon>
        <taxon>Ecdysozoa</taxon>
        <taxon>Arthropoda</taxon>
        <taxon>Crustacea</taxon>
        <taxon>Oligostraca</taxon>
        <taxon>Ostracoda</taxon>
        <taxon>Podocopa</taxon>
        <taxon>Podocopida</taxon>
        <taxon>Cypridocopina</taxon>
        <taxon>Cypridoidea</taxon>
        <taxon>Cyprididae</taxon>
        <taxon>Notodromas</taxon>
    </lineage>
</organism>
<evidence type="ECO:0000256" key="1">
    <source>
        <dbReference type="PROSITE-ProRule" id="PRU00221"/>
    </source>
</evidence>
<dbReference type="SUPFAM" id="SSF50978">
    <property type="entry name" value="WD40 repeat-like"/>
    <property type="match status" value="2"/>
</dbReference>
<dbReference type="OrthoDB" id="6252103at2759"/>
<dbReference type="PANTHER" id="PTHR19846">
    <property type="entry name" value="WD40 REPEAT PROTEIN"/>
    <property type="match status" value="1"/>
</dbReference>
<dbReference type="Gene3D" id="2.130.10.10">
    <property type="entry name" value="YVTN repeat-like/Quinoprotein amine dehydrogenase"/>
    <property type="match status" value="2"/>
</dbReference>
<protein>
    <submittedName>
        <fullName evidence="3">Uncharacterized protein</fullName>
    </submittedName>
</protein>
<dbReference type="PROSITE" id="PS50082">
    <property type="entry name" value="WD_REPEATS_2"/>
    <property type="match status" value="3"/>
</dbReference>
<dbReference type="InterPro" id="IPR036322">
    <property type="entry name" value="WD40_repeat_dom_sf"/>
</dbReference>
<dbReference type="Proteomes" id="UP000678499">
    <property type="component" value="Unassembled WGS sequence"/>
</dbReference>
<feature type="region of interest" description="Disordered" evidence="2">
    <location>
        <begin position="85"/>
        <end position="113"/>
    </location>
</feature>
<evidence type="ECO:0000313" key="4">
    <source>
        <dbReference type="Proteomes" id="UP000678499"/>
    </source>
</evidence>
<feature type="repeat" description="WD" evidence="1">
    <location>
        <begin position="449"/>
        <end position="474"/>
    </location>
</feature>
<dbReference type="SMART" id="SM00320">
    <property type="entry name" value="WD40"/>
    <property type="match status" value="7"/>
</dbReference>
<dbReference type="GO" id="GO:0017070">
    <property type="term" value="F:U6 snRNA binding"/>
    <property type="evidence" value="ECO:0007669"/>
    <property type="project" value="TreeGrafter"/>
</dbReference>
<keyword evidence="4" id="KW-1185">Reference proteome</keyword>
<feature type="repeat" description="WD" evidence="1">
    <location>
        <begin position="645"/>
        <end position="686"/>
    </location>
</feature>
<dbReference type="EMBL" id="CAJPEX010000656">
    <property type="protein sequence ID" value="CAG0916725.1"/>
    <property type="molecule type" value="Genomic_DNA"/>
</dbReference>
<dbReference type="EMBL" id="OA882693">
    <property type="protein sequence ID" value="CAD7276573.1"/>
    <property type="molecule type" value="Genomic_DNA"/>
</dbReference>
<feature type="compositionally biased region" description="Basic and acidic residues" evidence="2">
    <location>
        <begin position="90"/>
        <end position="112"/>
    </location>
</feature>
<dbReference type="GO" id="GO:0046540">
    <property type="term" value="C:U4/U6 x U5 tri-snRNP complex"/>
    <property type="evidence" value="ECO:0007669"/>
    <property type="project" value="TreeGrafter"/>
</dbReference>
<dbReference type="GO" id="GO:0030621">
    <property type="term" value="F:U4 snRNA binding"/>
    <property type="evidence" value="ECO:0007669"/>
    <property type="project" value="TreeGrafter"/>
</dbReference>
<feature type="repeat" description="WD" evidence="1">
    <location>
        <begin position="547"/>
        <end position="578"/>
    </location>
</feature>
<sequence length="688" mass="76068">MDSEPGILEEIWSLGFAGKLKDAVAVSVNRRHLYLARGNRILIHPLPTFPIELSEPSKCMPTSASPQRRAMAPKRDECITDNFIEIQPEPEVKRNETRAGARRKGSDADSERSASISALGESLQTPYWKCHRFDINAFAVSSDERFLASGECHPKNGRDPTSKAVGVYAGSESGDILKFRLYEGWKPSQVLLPDDSSSISNNRESAKTPGVSDALFLGALAPKCGPKSHPVRNPFRKGITSLAAIPSFSGIIVGCGDGTFAIVEDRTSYEDDQNAEIRAMKARRTKTKVPQGPNRLEGLLLKIMNTTSVNGSISGIAMFCDPDASLKKNYAILTTLKHNLIRIDLDTLHWELMMSNHVGTVYAVATPRKYLDAEFFATCGGNEIRLWHFGSKEALKVLNSDKEKCSCLSLAFFPRWSDGAIRAWAVDHLAASKQDPLLESLDCHPGQSVVCLGIVSGGNYLLSAGSDGSIKLWETFMSGGRRRLRMDRSSRQHKNRITSLMIEENRELPTWDLRFASASLDRTCVVWSLRDLRPLHIFRANCVFHDLCFHPGEPELVTAGSDARIHYWDAFSGTHMRTVITPQIEPHSKSDWSLESVQIDGKPSVGLSSVDIETVTGDGEFFVTGGQSRVIQVWSYVSGKRLAVSSELSGAVQHVKLHPSGKIIVAVTEDGSISLWRYRRHKRSPSDF</sequence>
<evidence type="ECO:0000256" key="2">
    <source>
        <dbReference type="SAM" id="MobiDB-lite"/>
    </source>
</evidence>
<dbReference type="InterPro" id="IPR015943">
    <property type="entry name" value="WD40/YVTN_repeat-like_dom_sf"/>
</dbReference>
<dbReference type="Pfam" id="PF00400">
    <property type="entry name" value="WD40"/>
    <property type="match status" value="3"/>
</dbReference>
<dbReference type="AlphaFoldDB" id="A0A7R9GD92"/>
<keyword evidence="1" id="KW-0853">WD repeat</keyword>
<dbReference type="InterPro" id="IPR001680">
    <property type="entry name" value="WD40_rpt"/>
</dbReference>
<reference evidence="3" key="1">
    <citation type="submission" date="2020-11" db="EMBL/GenBank/DDBJ databases">
        <authorList>
            <person name="Tran Van P."/>
        </authorList>
    </citation>
    <scope>NUCLEOTIDE SEQUENCE</scope>
</reference>
<dbReference type="PANTHER" id="PTHR19846:SF0">
    <property type="entry name" value="PRE-MRNA PROCESSING FACTOR 4"/>
    <property type="match status" value="1"/>
</dbReference>